<organism evidence="2 3">
    <name type="scientific">Saccharothrix tamanrassetensis</name>
    <dbReference type="NCBI Taxonomy" id="1051531"/>
    <lineage>
        <taxon>Bacteria</taxon>
        <taxon>Bacillati</taxon>
        <taxon>Actinomycetota</taxon>
        <taxon>Actinomycetes</taxon>
        <taxon>Pseudonocardiales</taxon>
        <taxon>Pseudonocardiaceae</taxon>
        <taxon>Saccharothrix</taxon>
    </lineage>
</organism>
<evidence type="ECO:0000313" key="2">
    <source>
        <dbReference type="EMBL" id="MBB5955286.1"/>
    </source>
</evidence>
<dbReference type="EMBL" id="JACHJN010000003">
    <property type="protein sequence ID" value="MBB5955286.1"/>
    <property type="molecule type" value="Genomic_DNA"/>
</dbReference>
<dbReference type="Proteomes" id="UP000547510">
    <property type="component" value="Unassembled WGS sequence"/>
</dbReference>
<evidence type="ECO:0000256" key="1">
    <source>
        <dbReference type="SAM" id="Phobius"/>
    </source>
</evidence>
<feature type="transmembrane region" description="Helical" evidence="1">
    <location>
        <begin position="12"/>
        <end position="31"/>
    </location>
</feature>
<name>A0A841CHY5_9PSEU</name>
<sequence>MSSDSSARLPIAVWLIGFAVLFLARIGLRAALPDAPWYVPTIGALLVYALVVVAWLWHKRKLRKR</sequence>
<dbReference type="AlphaFoldDB" id="A0A841CHY5"/>
<keyword evidence="1" id="KW-0812">Transmembrane</keyword>
<keyword evidence="1" id="KW-0472">Membrane</keyword>
<reference evidence="2 3" key="1">
    <citation type="submission" date="2020-08" db="EMBL/GenBank/DDBJ databases">
        <title>Genomic Encyclopedia of Type Strains, Phase III (KMG-III): the genomes of soil and plant-associated and newly described type strains.</title>
        <authorList>
            <person name="Whitman W."/>
        </authorList>
    </citation>
    <scope>NUCLEOTIDE SEQUENCE [LARGE SCALE GENOMIC DNA]</scope>
    <source>
        <strain evidence="2 3">CECT 8640</strain>
    </source>
</reference>
<dbReference type="RefSeq" id="WP_184690145.1">
    <property type="nucleotide sequence ID" value="NZ_JACHJN010000003.1"/>
</dbReference>
<accession>A0A841CHY5</accession>
<protein>
    <submittedName>
        <fullName evidence="2">Uncharacterized protein</fullName>
    </submittedName>
</protein>
<keyword evidence="1" id="KW-1133">Transmembrane helix</keyword>
<gene>
    <name evidence="2" type="ORF">FHS29_001867</name>
</gene>
<feature type="transmembrane region" description="Helical" evidence="1">
    <location>
        <begin position="37"/>
        <end position="57"/>
    </location>
</feature>
<evidence type="ECO:0000313" key="3">
    <source>
        <dbReference type="Proteomes" id="UP000547510"/>
    </source>
</evidence>
<proteinExistence type="predicted"/>
<comment type="caution">
    <text evidence="2">The sequence shown here is derived from an EMBL/GenBank/DDBJ whole genome shotgun (WGS) entry which is preliminary data.</text>
</comment>
<keyword evidence="3" id="KW-1185">Reference proteome</keyword>